<dbReference type="FunFam" id="3.30.470.20:FF:000008">
    <property type="entry name" value="D-alanine--D-alanine ligase"/>
    <property type="match status" value="1"/>
</dbReference>
<dbReference type="GO" id="GO:0008716">
    <property type="term" value="F:D-alanine-D-alanine ligase activity"/>
    <property type="evidence" value="ECO:0007669"/>
    <property type="project" value="UniProtKB-UniRule"/>
</dbReference>
<feature type="binding site" evidence="14">
    <location>
        <begin position="248"/>
        <end position="256"/>
    </location>
    <ligand>
        <name>ATP</name>
        <dbReference type="ChEBI" id="CHEBI:30616"/>
    </ligand>
</feature>
<keyword evidence="7 15" id="KW-0460">Magnesium</keyword>
<evidence type="ECO:0000256" key="16">
    <source>
        <dbReference type="PROSITE-ProRule" id="PRU00409"/>
    </source>
</evidence>
<gene>
    <name evidence="12" type="primary">ddl</name>
    <name evidence="19" type="ORF">BJ989_002728</name>
</gene>
<dbReference type="GO" id="GO:0008360">
    <property type="term" value="P:regulation of cell shape"/>
    <property type="evidence" value="ECO:0007669"/>
    <property type="project" value="UniProtKB-KW"/>
</dbReference>
<comment type="subcellular location">
    <subcellularLocation>
        <location evidence="12">Cytoplasm</location>
    </subcellularLocation>
</comment>
<dbReference type="GO" id="GO:0005829">
    <property type="term" value="C:cytosol"/>
    <property type="evidence" value="ECO:0007669"/>
    <property type="project" value="TreeGrafter"/>
</dbReference>
<evidence type="ECO:0000256" key="3">
    <source>
        <dbReference type="ARBA" id="ARBA00022598"/>
    </source>
</evidence>
<feature type="binding site" evidence="15">
    <location>
        <position position="349"/>
    </location>
    <ligand>
        <name>Mg(2+)</name>
        <dbReference type="ChEBI" id="CHEBI:18420"/>
        <label>2</label>
    </ligand>
</feature>
<dbReference type="PANTHER" id="PTHR23132">
    <property type="entry name" value="D-ALANINE--D-ALANINE LIGASE"/>
    <property type="match status" value="1"/>
</dbReference>
<feature type="region of interest" description="Disordered" evidence="17">
    <location>
        <begin position="1"/>
        <end position="23"/>
    </location>
</feature>
<sequence length="390" mass="40209">MNEPSAHPGPVTGGEPDDPAGRARPRVAVVFGGRSSEHGISCVTAGSVLSALDRARWDVVPLGIATDGRWVLETDDPSRLALGDDGSLPAVDPTRPAVALAPLAGGAALVLTEDPEGPRSLGPVDVVLPLLHGPYGEDGTLQGLLEMVGLRYVGAGVLASAVSMDKASMKVVLAAAGLPVLPSRTVTARAWADDAAGCASRAEALGLPVFVKPLRGGSSIGISKVTAWTDLTAAVDEALRHDTAALVEAGAVDAREVECGVLEDADGALRTSVPAEIRVGEGHDFYDFEAKYLPGQATEVDLPADLDDVVVARLQALAVRTFEAVGCSGLARVDFFVLPGGELVVNEINTMPGFTPTSMFPQVWAASGVDYPALVDHLVTVALERAPGLR</sequence>
<keyword evidence="4 15" id="KW-0479">Metal-binding</keyword>
<evidence type="ECO:0000256" key="14">
    <source>
        <dbReference type="PIRSR" id="PIRSR039102-2"/>
    </source>
</evidence>
<dbReference type="Gene3D" id="3.30.470.20">
    <property type="entry name" value="ATP-grasp fold, B domain"/>
    <property type="match status" value="1"/>
</dbReference>
<keyword evidence="6 16" id="KW-0067">ATP-binding</keyword>
<comment type="pathway">
    <text evidence="12">Cell wall biogenesis; peptidoglycan biosynthesis.</text>
</comment>
<dbReference type="InterPro" id="IPR005905">
    <property type="entry name" value="D_ala_D_ala"/>
</dbReference>
<dbReference type="Proteomes" id="UP000544110">
    <property type="component" value="Unassembled WGS sequence"/>
</dbReference>
<dbReference type="Gene3D" id="3.30.1490.20">
    <property type="entry name" value="ATP-grasp fold, A domain"/>
    <property type="match status" value="1"/>
</dbReference>
<dbReference type="GO" id="GO:0046872">
    <property type="term" value="F:metal ion binding"/>
    <property type="evidence" value="ECO:0007669"/>
    <property type="project" value="UniProtKB-KW"/>
</dbReference>
<dbReference type="EC" id="6.3.2.4" evidence="12"/>
<evidence type="ECO:0000259" key="18">
    <source>
        <dbReference type="PROSITE" id="PS50975"/>
    </source>
</evidence>
<evidence type="ECO:0000313" key="19">
    <source>
        <dbReference type="EMBL" id="NYG56424.1"/>
    </source>
</evidence>
<feature type="binding site" evidence="15">
    <location>
        <position position="334"/>
    </location>
    <ligand>
        <name>Mg(2+)</name>
        <dbReference type="ChEBI" id="CHEBI:18420"/>
        <label>1</label>
    </ligand>
</feature>
<feature type="binding site" evidence="14">
    <location>
        <position position="166"/>
    </location>
    <ligand>
        <name>ATP</name>
        <dbReference type="ChEBI" id="CHEBI:30616"/>
    </ligand>
</feature>
<keyword evidence="9 12" id="KW-0573">Peptidoglycan synthesis</keyword>
<evidence type="ECO:0000313" key="20">
    <source>
        <dbReference type="Proteomes" id="UP000544110"/>
    </source>
</evidence>
<reference evidence="19 20" key="1">
    <citation type="submission" date="2020-07" db="EMBL/GenBank/DDBJ databases">
        <title>Sequencing the genomes of 1000 actinobacteria strains.</title>
        <authorList>
            <person name="Klenk H.-P."/>
        </authorList>
    </citation>
    <scope>NUCLEOTIDE SEQUENCE [LARGE SCALE GENOMIC DNA]</scope>
    <source>
        <strain evidence="19 20">DSM 24552</strain>
    </source>
</reference>
<keyword evidence="8 12" id="KW-0133">Cell shape</keyword>
<keyword evidence="3 12" id="KW-0436">Ligase</keyword>
<evidence type="ECO:0000256" key="4">
    <source>
        <dbReference type="ARBA" id="ARBA00022723"/>
    </source>
</evidence>
<dbReference type="NCBIfam" id="NF002528">
    <property type="entry name" value="PRK01966.1-4"/>
    <property type="match status" value="1"/>
</dbReference>
<evidence type="ECO:0000256" key="7">
    <source>
        <dbReference type="ARBA" id="ARBA00022842"/>
    </source>
</evidence>
<dbReference type="SUPFAM" id="SSF52440">
    <property type="entry name" value="PreATP-grasp domain"/>
    <property type="match status" value="1"/>
</dbReference>
<dbReference type="RefSeq" id="WP_179518679.1">
    <property type="nucleotide sequence ID" value="NZ_JACCAC010000001.1"/>
</dbReference>
<evidence type="ECO:0000256" key="17">
    <source>
        <dbReference type="SAM" id="MobiDB-lite"/>
    </source>
</evidence>
<accession>A0A7Y9RYG4</accession>
<dbReference type="SUPFAM" id="SSF56059">
    <property type="entry name" value="Glutathione synthetase ATP-binding domain-like"/>
    <property type="match status" value="1"/>
</dbReference>
<comment type="caution">
    <text evidence="19">The sequence shown here is derived from an EMBL/GenBank/DDBJ whole genome shotgun (WGS) entry which is preliminary data.</text>
</comment>
<dbReference type="InterPro" id="IPR000291">
    <property type="entry name" value="D-Ala_lig_Van_CS"/>
</dbReference>
<dbReference type="Gene3D" id="3.40.50.20">
    <property type="match status" value="1"/>
</dbReference>
<dbReference type="InterPro" id="IPR016185">
    <property type="entry name" value="PreATP-grasp_dom_sf"/>
</dbReference>
<dbReference type="GO" id="GO:0005524">
    <property type="term" value="F:ATP binding"/>
    <property type="evidence" value="ECO:0007669"/>
    <property type="project" value="UniProtKB-UniRule"/>
</dbReference>
<dbReference type="UniPathway" id="UPA00219"/>
<dbReference type="Pfam" id="PF01820">
    <property type="entry name" value="Dala_Dala_lig_N"/>
    <property type="match status" value="1"/>
</dbReference>
<dbReference type="AlphaFoldDB" id="A0A7Y9RYG4"/>
<protein>
    <recommendedName>
        <fullName evidence="12">D-alanine--D-alanine ligase</fullName>
        <ecNumber evidence="12">6.3.2.4</ecNumber>
    </recommendedName>
    <alternativeName>
        <fullName evidence="12">D-Ala-D-Ala ligase</fullName>
    </alternativeName>
    <alternativeName>
        <fullName evidence="12">D-alanylalanine synthetase</fullName>
    </alternativeName>
</protein>
<dbReference type="Pfam" id="PF07478">
    <property type="entry name" value="Dala_Dala_lig_C"/>
    <property type="match status" value="1"/>
</dbReference>
<dbReference type="PROSITE" id="PS00844">
    <property type="entry name" value="DALA_DALA_LIGASE_2"/>
    <property type="match status" value="1"/>
</dbReference>
<proteinExistence type="inferred from homology"/>
<comment type="cofactor">
    <cofactor evidence="15">
        <name>Mg(2+)</name>
        <dbReference type="ChEBI" id="CHEBI:18420"/>
    </cofactor>
    <cofactor evidence="15">
        <name>Mn(2+)</name>
        <dbReference type="ChEBI" id="CHEBI:29035"/>
    </cofactor>
    <text evidence="15">Binds 2 magnesium or manganese ions per subunit.</text>
</comment>
<dbReference type="NCBIfam" id="TIGR01205">
    <property type="entry name" value="D_ala_D_alaTIGR"/>
    <property type="match status" value="1"/>
</dbReference>
<dbReference type="EMBL" id="JACCAC010000001">
    <property type="protein sequence ID" value="NYG56424.1"/>
    <property type="molecule type" value="Genomic_DNA"/>
</dbReference>
<feature type="active site" evidence="13">
    <location>
        <position position="358"/>
    </location>
</feature>
<dbReference type="HAMAP" id="MF_00047">
    <property type="entry name" value="Dala_Dala_lig"/>
    <property type="match status" value="1"/>
</dbReference>
<feature type="binding site" evidence="14">
    <location>
        <begin position="218"/>
        <end position="219"/>
    </location>
    <ligand>
        <name>ATP</name>
        <dbReference type="ChEBI" id="CHEBI:30616"/>
    </ligand>
</feature>
<evidence type="ECO:0000256" key="5">
    <source>
        <dbReference type="ARBA" id="ARBA00022741"/>
    </source>
</evidence>
<keyword evidence="11 12" id="KW-0961">Cell wall biogenesis/degradation</keyword>
<dbReference type="PROSITE" id="PS50975">
    <property type="entry name" value="ATP_GRASP"/>
    <property type="match status" value="1"/>
</dbReference>
<dbReference type="PANTHER" id="PTHR23132:SF25">
    <property type="entry name" value="D-ALANINE--D-ALANINE LIGASE A"/>
    <property type="match status" value="1"/>
</dbReference>
<dbReference type="InterPro" id="IPR013815">
    <property type="entry name" value="ATP_grasp_subdomain_1"/>
</dbReference>
<dbReference type="InterPro" id="IPR011761">
    <property type="entry name" value="ATP-grasp"/>
</dbReference>
<comment type="catalytic activity">
    <reaction evidence="12">
        <text>2 D-alanine + ATP = D-alanyl-D-alanine + ADP + phosphate + H(+)</text>
        <dbReference type="Rhea" id="RHEA:11224"/>
        <dbReference type="ChEBI" id="CHEBI:15378"/>
        <dbReference type="ChEBI" id="CHEBI:30616"/>
        <dbReference type="ChEBI" id="CHEBI:43474"/>
        <dbReference type="ChEBI" id="CHEBI:57416"/>
        <dbReference type="ChEBI" id="CHEBI:57822"/>
        <dbReference type="ChEBI" id="CHEBI:456216"/>
        <dbReference type="EC" id="6.3.2.4"/>
    </reaction>
</comment>
<feature type="binding site" evidence="14">
    <location>
        <begin position="210"/>
        <end position="212"/>
    </location>
    <ligand>
        <name>ATP</name>
        <dbReference type="ChEBI" id="CHEBI:30616"/>
    </ligand>
</feature>
<evidence type="ECO:0000256" key="9">
    <source>
        <dbReference type="ARBA" id="ARBA00022984"/>
    </source>
</evidence>
<keyword evidence="10 15" id="KW-0464">Manganese</keyword>
<organism evidence="19 20">
    <name type="scientific">Nocardioides perillae</name>
    <dbReference type="NCBI Taxonomy" id="1119534"/>
    <lineage>
        <taxon>Bacteria</taxon>
        <taxon>Bacillati</taxon>
        <taxon>Actinomycetota</taxon>
        <taxon>Actinomycetes</taxon>
        <taxon>Propionibacteriales</taxon>
        <taxon>Nocardioidaceae</taxon>
        <taxon>Nocardioides</taxon>
    </lineage>
</organism>
<feature type="domain" description="ATP-grasp" evidence="18">
    <location>
        <begin position="170"/>
        <end position="380"/>
    </location>
</feature>
<dbReference type="PIRSF" id="PIRSF039102">
    <property type="entry name" value="Ddl/VanB"/>
    <property type="match status" value="1"/>
</dbReference>
<comment type="cofactor">
    <cofactor evidence="1">
        <name>Mn(2+)</name>
        <dbReference type="ChEBI" id="CHEBI:29035"/>
    </cofactor>
</comment>
<comment type="similarity">
    <text evidence="2 12">Belongs to the D-alanine--D-alanine ligase family.</text>
</comment>
<evidence type="ECO:0000256" key="15">
    <source>
        <dbReference type="PIRSR" id="PIRSR039102-3"/>
    </source>
</evidence>
<evidence type="ECO:0000256" key="11">
    <source>
        <dbReference type="ARBA" id="ARBA00023316"/>
    </source>
</evidence>
<comment type="function">
    <text evidence="12">Cell wall formation.</text>
</comment>
<name>A0A7Y9RYG4_9ACTN</name>
<feature type="binding site" evidence="15">
    <location>
        <position position="347"/>
    </location>
    <ligand>
        <name>Mg(2+)</name>
        <dbReference type="ChEBI" id="CHEBI:18420"/>
        <label>1</label>
    </ligand>
</feature>
<evidence type="ECO:0000256" key="6">
    <source>
        <dbReference type="ARBA" id="ARBA00022840"/>
    </source>
</evidence>
<dbReference type="InterPro" id="IPR011127">
    <property type="entry name" value="Dala_Dala_lig_N"/>
</dbReference>
<evidence type="ECO:0000256" key="12">
    <source>
        <dbReference type="HAMAP-Rule" id="MF_00047"/>
    </source>
</evidence>
<dbReference type="InterPro" id="IPR011095">
    <property type="entry name" value="Dala_Dala_lig_C"/>
</dbReference>
<feature type="binding site" evidence="14">
    <location>
        <begin position="346"/>
        <end position="347"/>
    </location>
    <ligand>
        <name>ATP</name>
        <dbReference type="ChEBI" id="CHEBI:30616"/>
    </ligand>
</feature>
<evidence type="ECO:0000256" key="8">
    <source>
        <dbReference type="ARBA" id="ARBA00022960"/>
    </source>
</evidence>
<feature type="active site" evidence="13">
    <location>
        <position position="218"/>
    </location>
</feature>
<dbReference type="PROSITE" id="PS00843">
    <property type="entry name" value="DALA_DALA_LIGASE_1"/>
    <property type="match status" value="1"/>
</dbReference>
<keyword evidence="20" id="KW-1185">Reference proteome</keyword>
<feature type="binding site" evidence="15">
    <location>
        <position position="347"/>
    </location>
    <ligand>
        <name>Mg(2+)</name>
        <dbReference type="ChEBI" id="CHEBI:18420"/>
        <label>2</label>
    </ligand>
</feature>
<evidence type="ECO:0000256" key="10">
    <source>
        <dbReference type="ARBA" id="ARBA00023211"/>
    </source>
</evidence>
<evidence type="ECO:0000256" key="13">
    <source>
        <dbReference type="PIRSR" id="PIRSR039102-1"/>
    </source>
</evidence>
<dbReference type="GO" id="GO:0071555">
    <property type="term" value="P:cell wall organization"/>
    <property type="evidence" value="ECO:0007669"/>
    <property type="project" value="UniProtKB-KW"/>
</dbReference>
<dbReference type="GO" id="GO:0009252">
    <property type="term" value="P:peptidoglycan biosynthetic process"/>
    <property type="evidence" value="ECO:0007669"/>
    <property type="project" value="UniProtKB-UniRule"/>
</dbReference>
<evidence type="ECO:0000256" key="1">
    <source>
        <dbReference type="ARBA" id="ARBA00001936"/>
    </source>
</evidence>
<evidence type="ECO:0000256" key="2">
    <source>
        <dbReference type="ARBA" id="ARBA00010871"/>
    </source>
</evidence>
<keyword evidence="5 14" id="KW-0547">Nucleotide-binding</keyword>
<feature type="active site" evidence="13">
    <location>
        <position position="37"/>
    </location>
</feature>
<keyword evidence="12" id="KW-0963">Cytoplasm</keyword>